<comment type="similarity">
    <text evidence="3 9">Belongs to the CobD/CbiB family.</text>
</comment>
<comment type="pathway">
    <text evidence="2 9">Cofactor biosynthesis; adenosylcobalamin biosynthesis.</text>
</comment>
<evidence type="ECO:0000256" key="2">
    <source>
        <dbReference type="ARBA" id="ARBA00004953"/>
    </source>
</evidence>
<evidence type="ECO:0000256" key="1">
    <source>
        <dbReference type="ARBA" id="ARBA00004651"/>
    </source>
</evidence>
<comment type="function">
    <text evidence="9">Converts cobyric acid to cobinamide by the addition of aminopropanol on the F carboxylic group.</text>
</comment>
<organism evidence="10 11">
    <name type="scientific">Solimonas marina</name>
    <dbReference type="NCBI Taxonomy" id="2714601"/>
    <lineage>
        <taxon>Bacteria</taxon>
        <taxon>Pseudomonadati</taxon>
        <taxon>Pseudomonadota</taxon>
        <taxon>Gammaproteobacteria</taxon>
        <taxon>Nevskiales</taxon>
        <taxon>Nevskiaceae</taxon>
        <taxon>Solimonas</taxon>
    </lineage>
</organism>
<evidence type="ECO:0000256" key="4">
    <source>
        <dbReference type="ARBA" id="ARBA00022475"/>
    </source>
</evidence>
<evidence type="ECO:0000256" key="7">
    <source>
        <dbReference type="ARBA" id="ARBA00022989"/>
    </source>
</evidence>
<dbReference type="Pfam" id="PF03186">
    <property type="entry name" value="CobD_Cbib"/>
    <property type="match status" value="1"/>
</dbReference>
<dbReference type="GO" id="GO:0015420">
    <property type="term" value="F:ABC-type vitamin B12 transporter activity"/>
    <property type="evidence" value="ECO:0007669"/>
    <property type="project" value="UniProtKB-UniRule"/>
</dbReference>
<keyword evidence="11" id="KW-1185">Reference proteome</keyword>
<dbReference type="AlphaFoldDB" id="A0A970B4U6"/>
<dbReference type="InterPro" id="IPR004485">
    <property type="entry name" value="Cobalamin_biosynth_CobD/CbiB"/>
</dbReference>
<keyword evidence="5 9" id="KW-0169">Cobalamin biosynthesis</keyword>
<evidence type="ECO:0000256" key="8">
    <source>
        <dbReference type="ARBA" id="ARBA00023136"/>
    </source>
</evidence>
<comment type="caution">
    <text evidence="9">Lacks conserved residue(s) required for the propagation of feature annotation.</text>
</comment>
<feature type="transmembrane region" description="Helical" evidence="9">
    <location>
        <begin position="49"/>
        <end position="67"/>
    </location>
</feature>
<evidence type="ECO:0000256" key="5">
    <source>
        <dbReference type="ARBA" id="ARBA00022573"/>
    </source>
</evidence>
<dbReference type="HAMAP" id="MF_00024">
    <property type="entry name" value="CobD_CbiB"/>
    <property type="match status" value="1"/>
</dbReference>
<gene>
    <name evidence="9" type="primary">cobD</name>
    <name evidence="10" type="ORF">G7Y82_01685</name>
</gene>
<dbReference type="EMBL" id="JAAVXB010000001">
    <property type="protein sequence ID" value="NKF21008.1"/>
    <property type="molecule type" value="Genomic_DNA"/>
</dbReference>
<feature type="transmembrane region" description="Helical" evidence="9">
    <location>
        <begin position="145"/>
        <end position="167"/>
    </location>
</feature>
<dbReference type="GO" id="GO:0009236">
    <property type="term" value="P:cobalamin biosynthetic process"/>
    <property type="evidence" value="ECO:0007669"/>
    <property type="project" value="UniProtKB-UniRule"/>
</dbReference>
<proteinExistence type="inferred from homology"/>
<keyword evidence="6 9" id="KW-0812">Transmembrane</keyword>
<accession>A0A970B4U6</accession>
<comment type="caution">
    <text evidence="10">The sequence shown here is derived from an EMBL/GenBank/DDBJ whole genome shotgun (WGS) entry which is preliminary data.</text>
</comment>
<dbReference type="NCBIfam" id="TIGR00380">
    <property type="entry name" value="cobal_cbiB"/>
    <property type="match status" value="1"/>
</dbReference>
<feature type="transmembrane region" description="Helical" evidence="9">
    <location>
        <begin position="279"/>
        <end position="302"/>
    </location>
</feature>
<protein>
    <recommendedName>
        <fullName evidence="9">Cobalamin biosynthesis protein CobD</fullName>
    </recommendedName>
</protein>
<sequence length="305" mass="32738">MNLLLMLPALLLDAAFGEPRRGHPLVVFGRVASRVEAVFNRGRAQRARGVVALLLLVLPPLALSAWLVRQAWLGPVFATLALYVCVGHRSLSEHARRVAEALRAGELPLARSRVGAIVSRDTEDMDATRVASATVESVLENGNDAVFGALFWFAVAGATGVIVYRLVNTLDAMWGYRTPRFAYFGWAAARLDDGLNFVPARLTALSYALLGGTRNALRCWREQASHCESPNGGPVMTAGAGSLGLRLGGGARYFGVWKDKPAFGLGATPQVADIDRALALVRISLFGWLLLATVAGLVIVGWRHA</sequence>
<keyword evidence="4 9" id="KW-1003">Cell membrane</keyword>
<evidence type="ECO:0000256" key="6">
    <source>
        <dbReference type="ARBA" id="ARBA00022692"/>
    </source>
</evidence>
<name>A0A970B4U6_9GAMM</name>
<dbReference type="PANTHER" id="PTHR34308:SF1">
    <property type="entry name" value="COBALAMIN BIOSYNTHESIS PROTEIN CBIB"/>
    <property type="match status" value="1"/>
</dbReference>
<dbReference type="GO" id="GO:0048472">
    <property type="term" value="F:threonine-phosphate decarboxylase activity"/>
    <property type="evidence" value="ECO:0007669"/>
    <property type="project" value="InterPro"/>
</dbReference>
<dbReference type="PANTHER" id="PTHR34308">
    <property type="entry name" value="COBALAMIN BIOSYNTHESIS PROTEIN CBIB"/>
    <property type="match status" value="1"/>
</dbReference>
<dbReference type="RefSeq" id="WP_168146254.1">
    <property type="nucleotide sequence ID" value="NZ_JAAVXB010000001.1"/>
</dbReference>
<evidence type="ECO:0000256" key="3">
    <source>
        <dbReference type="ARBA" id="ARBA00006263"/>
    </source>
</evidence>
<evidence type="ECO:0000313" key="10">
    <source>
        <dbReference type="EMBL" id="NKF21008.1"/>
    </source>
</evidence>
<keyword evidence="8 9" id="KW-0472">Membrane</keyword>
<dbReference type="Proteomes" id="UP000653472">
    <property type="component" value="Unassembled WGS sequence"/>
</dbReference>
<reference evidence="10" key="1">
    <citation type="submission" date="2020-03" db="EMBL/GenBank/DDBJ databases">
        <title>Solimonas marina sp. nov., isolated from deep seawater of the Pacific Ocean.</title>
        <authorList>
            <person name="Liu X."/>
            <person name="Lai Q."/>
            <person name="Sun F."/>
            <person name="Gai Y."/>
            <person name="Li G."/>
            <person name="Shao Z."/>
        </authorList>
    </citation>
    <scope>NUCLEOTIDE SEQUENCE</scope>
    <source>
        <strain evidence="10">C16B3</strain>
    </source>
</reference>
<dbReference type="GO" id="GO:0005886">
    <property type="term" value="C:plasma membrane"/>
    <property type="evidence" value="ECO:0007669"/>
    <property type="project" value="UniProtKB-SubCell"/>
</dbReference>
<evidence type="ECO:0000256" key="9">
    <source>
        <dbReference type="HAMAP-Rule" id="MF_00024"/>
    </source>
</evidence>
<comment type="subcellular location">
    <subcellularLocation>
        <location evidence="1 9">Cell membrane</location>
        <topology evidence="1 9">Multi-pass membrane protein</topology>
    </subcellularLocation>
</comment>
<evidence type="ECO:0000313" key="11">
    <source>
        <dbReference type="Proteomes" id="UP000653472"/>
    </source>
</evidence>
<keyword evidence="7 9" id="KW-1133">Transmembrane helix</keyword>